<dbReference type="EMBL" id="JACHGN010000002">
    <property type="protein sequence ID" value="MBB5131580.1"/>
    <property type="molecule type" value="Genomic_DNA"/>
</dbReference>
<dbReference type="RefSeq" id="WP_185048387.1">
    <property type="nucleotide sequence ID" value="NZ_BAABIX010000022.1"/>
</dbReference>
<dbReference type="InterPro" id="IPR013096">
    <property type="entry name" value="Cupin_2"/>
</dbReference>
<dbReference type="InterPro" id="IPR001387">
    <property type="entry name" value="Cro/C1-type_HTH"/>
</dbReference>
<reference evidence="3 4" key="1">
    <citation type="submission" date="2020-08" db="EMBL/GenBank/DDBJ databases">
        <title>Genomic Encyclopedia of Type Strains, Phase IV (KMG-IV): sequencing the most valuable type-strain genomes for metagenomic binning, comparative biology and taxonomic classification.</title>
        <authorList>
            <person name="Goeker M."/>
        </authorList>
    </citation>
    <scope>NUCLEOTIDE SEQUENCE [LARGE SCALE GENOMIC DNA]</scope>
    <source>
        <strain evidence="3 4">DSM 45615</strain>
    </source>
</reference>
<keyword evidence="4" id="KW-1185">Reference proteome</keyword>
<dbReference type="Pfam" id="PF07883">
    <property type="entry name" value="Cupin_2"/>
    <property type="match status" value="1"/>
</dbReference>
<dbReference type="CDD" id="cd00093">
    <property type="entry name" value="HTH_XRE"/>
    <property type="match status" value="1"/>
</dbReference>
<protein>
    <submittedName>
        <fullName evidence="3">Transcriptional regulator with XRE-family HTH domain</fullName>
    </submittedName>
</protein>
<evidence type="ECO:0000313" key="3">
    <source>
        <dbReference type="EMBL" id="MBB5131580.1"/>
    </source>
</evidence>
<dbReference type="InterPro" id="IPR050807">
    <property type="entry name" value="TransReg_Diox_bact_type"/>
</dbReference>
<dbReference type="CDD" id="cd02209">
    <property type="entry name" value="cupin_XRE_C"/>
    <property type="match status" value="1"/>
</dbReference>
<dbReference type="SMART" id="SM00530">
    <property type="entry name" value="HTH_XRE"/>
    <property type="match status" value="1"/>
</dbReference>
<dbReference type="GO" id="GO:0005829">
    <property type="term" value="C:cytosol"/>
    <property type="evidence" value="ECO:0007669"/>
    <property type="project" value="TreeGrafter"/>
</dbReference>
<proteinExistence type="predicted"/>
<comment type="caution">
    <text evidence="3">The sequence shown here is derived from an EMBL/GenBank/DDBJ whole genome shotgun (WGS) entry which is preliminary data.</text>
</comment>
<dbReference type="SUPFAM" id="SSF51182">
    <property type="entry name" value="RmlC-like cupins"/>
    <property type="match status" value="1"/>
</dbReference>
<accession>A0A840P291</accession>
<evidence type="ECO:0000259" key="2">
    <source>
        <dbReference type="PROSITE" id="PS50943"/>
    </source>
</evidence>
<dbReference type="Gene3D" id="1.10.260.40">
    <property type="entry name" value="lambda repressor-like DNA-binding domains"/>
    <property type="match status" value="1"/>
</dbReference>
<dbReference type="InterPro" id="IPR014710">
    <property type="entry name" value="RmlC-like_jellyroll"/>
</dbReference>
<name>A0A840P291_9ACTN</name>
<dbReference type="GO" id="GO:0003677">
    <property type="term" value="F:DNA binding"/>
    <property type="evidence" value="ECO:0007669"/>
    <property type="project" value="UniProtKB-KW"/>
</dbReference>
<evidence type="ECO:0000256" key="1">
    <source>
        <dbReference type="ARBA" id="ARBA00023125"/>
    </source>
</evidence>
<dbReference type="PANTHER" id="PTHR46797:SF1">
    <property type="entry name" value="METHYLPHOSPHONATE SYNTHASE"/>
    <property type="match status" value="1"/>
</dbReference>
<dbReference type="GO" id="GO:0003700">
    <property type="term" value="F:DNA-binding transcription factor activity"/>
    <property type="evidence" value="ECO:0007669"/>
    <property type="project" value="TreeGrafter"/>
</dbReference>
<dbReference type="PANTHER" id="PTHR46797">
    <property type="entry name" value="HTH-TYPE TRANSCRIPTIONAL REGULATOR"/>
    <property type="match status" value="1"/>
</dbReference>
<evidence type="ECO:0000313" key="4">
    <source>
        <dbReference type="Proteomes" id="UP000578449"/>
    </source>
</evidence>
<dbReference type="InterPro" id="IPR010982">
    <property type="entry name" value="Lambda_DNA-bd_dom_sf"/>
</dbReference>
<sequence length="200" mass="20730">MAEQARAGGQAALVGARITELRRRAGWSLSELARRAGLGKATLSELEAGRRNPTLETLFAVTSAMGLPLSAVIPRADAEGGWMDEPAAKPGAVGAVAPEVSGAAVDAVLLERFRDAGMVTEVYRVRIRPGARQESPAHAPGVREFLTVFAGVAEVGALGAPLLVRAGEHASWDASVPHGYAAAGAEPVEGTLVMRYPEEG</sequence>
<organism evidence="3 4">
    <name type="scientific">Thermocatellispora tengchongensis</name>
    <dbReference type="NCBI Taxonomy" id="1073253"/>
    <lineage>
        <taxon>Bacteria</taxon>
        <taxon>Bacillati</taxon>
        <taxon>Actinomycetota</taxon>
        <taxon>Actinomycetes</taxon>
        <taxon>Streptosporangiales</taxon>
        <taxon>Streptosporangiaceae</taxon>
        <taxon>Thermocatellispora</taxon>
    </lineage>
</organism>
<gene>
    <name evidence="3" type="ORF">HNP84_001286</name>
</gene>
<dbReference type="Pfam" id="PF01381">
    <property type="entry name" value="HTH_3"/>
    <property type="match status" value="1"/>
</dbReference>
<dbReference type="Gene3D" id="2.60.120.10">
    <property type="entry name" value="Jelly Rolls"/>
    <property type="match status" value="1"/>
</dbReference>
<dbReference type="SUPFAM" id="SSF47413">
    <property type="entry name" value="lambda repressor-like DNA-binding domains"/>
    <property type="match status" value="1"/>
</dbReference>
<feature type="domain" description="HTH cro/C1-type" evidence="2">
    <location>
        <begin position="18"/>
        <end position="72"/>
    </location>
</feature>
<dbReference type="PROSITE" id="PS50943">
    <property type="entry name" value="HTH_CROC1"/>
    <property type="match status" value="1"/>
</dbReference>
<dbReference type="InterPro" id="IPR011051">
    <property type="entry name" value="RmlC_Cupin_sf"/>
</dbReference>
<dbReference type="Proteomes" id="UP000578449">
    <property type="component" value="Unassembled WGS sequence"/>
</dbReference>
<keyword evidence="1" id="KW-0238">DNA-binding</keyword>
<dbReference type="AlphaFoldDB" id="A0A840P291"/>